<protein>
    <submittedName>
        <fullName evidence="2">Uncharacterized protein</fullName>
    </submittedName>
</protein>
<comment type="caution">
    <text evidence="2">The sequence shown here is derived from an EMBL/GenBank/DDBJ whole genome shotgun (WGS) entry which is preliminary data.</text>
</comment>
<feature type="compositionally biased region" description="Polar residues" evidence="1">
    <location>
        <begin position="23"/>
        <end position="40"/>
    </location>
</feature>
<name>A0ABP6TIQ8_9ACTN</name>
<evidence type="ECO:0000313" key="3">
    <source>
        <dbReference type="Proteomes" id="UP001501455"/>
    </source>
</evidence>
<evidence type="ECO:0000256" key="1">
    <source>
        <dbReference type="SAM" id="MobiDB-lite"/>
    </source>
</evidence>
<feature type="compositionally biased region" description="Polar residues" evidence="1">
    <location>
        <begin position="63"/>
        <end position="96"/>
    </location>
</feature>
<feature type="region of interest" description="Disordered" evidence="1">
    <location>
        <begin position="1"/>
        <end position="120"/>
    </location>
</feature>
<keyword evidence="3" id="KW-1185">Reference proteome</keyword>
<organism evidence="2 3">
    <name type="scientific">Streptomyces prasinosporus</name>
    <dbReference type="NCBI Taxonomy" id="68256"/>
    <lineage>
        <taxon>Bacteria</taxon>
        <taxon>Bacillati</taxon>
        <taxon>Actinomycetota</taxon>
        <taxon>Actinomycetes</taxon>
        <taxon>Kitasatosporales</taxon>
        <taxon>Streptomycetaceae</taxon>
        <taxon>Streptomyces</taxon>
        <taxon>Streptomyces albogriseolus group</taxon>
    </lineage>
</organism>
<feature type="compositionally biased region" description="Polar residues" evidence="1">
    <location>
        <begin position="1"/>
        <end position="13"/>
    </location>
</feature>
<sequence>MPNPAQKCTTSTGIGADALADQVTRSSPPAASMGSSTSLRTRVYRSSSSGGGVSPRSRWPTCSRATSNASSMTARWSSGISESTARTAADSFSQILGTPKNCAGRTLRTTSPTFVGSAHR</sequence>
<proteinExistence type="predicted"/>
<dbReference type="Proteomes" id="UP001501455">
    <property type="component" value="Unassembled WGS sequence"/>
</dbReference>
<gene>
    <name evidence="2" type="ORF">GCM10019016_022270</name>
</gene>
<accession>A0ABP6TIQ8</accession>
<evidence type="ECO:0000313" key="2">
    <source>
        <dbReference type="EMBL" id="GAA3495127.1"/>
    </source>
</evidence>
<reference evidence="3" key="1">
    <citation type="journal article" date="2019" name="Int. J. Syst. Evol. Microbiol.">
        <title>The Global Catalogue of Microorganisms (GCM) 10K type strain sequencing project: providing services to taxonomists for standard genome sequencing and annotation.</title>
        <authorList>
            <consortium name="The Broad Institute Genomics Platform"/>
            <consortium name="The Broad Institute Genome Sequencing Center for Infectious Disease"/>
            <person name="Wu L."/>
            <person name="Ma J."/>
        </authorList>
    </citation>
    <scope>NUCLEOTIDE SEQUENCE [LARGE SCALE GENOMIC DNA]</scope>
    <source>
        <strain evidence="3">JCM 4816</strain>
    </source>
</reference>
<dbReference type="EMBL" id="BAAAXF010000018">
    <property type="protein sequence ID" value="GAA3495127.1"/>
    <property type="molecule type" value="Genomic_DNA"/>
</dbReference>